<dbReference type="Ensembl" id="ENSSSCT00025069570.1">
    <property type="protein sequence ID" value="ENSSSCP00025029967.1"/>
    <property type="gene ID" value="ENSSSCG00025050751.1"/>
</dbReference>
<evidence type="ECO:0000256" key="5">
    <source>
        <dbReference type="SAM" id="Phobius"/>
    </source>
</evidence>
<dbReference type="Gene3D" id="1.20.1070.10">
    <property type="entry name" value="Rhodopsin 7-helix transmembrane proteins"/>
    <property type="match status" value="1"/>
</dbReference>
<feature type="transmembrane region" description="Helical" evidence="5">
    <location>
        <begin position="143"/>
        <end position="165"/>
    </location>
</feature>
<dbReference type="GeneID" id="100156224"/>
<dbReference type="GO" id="GO:0016020">
    <property type="term" value="C:membrane"/>
    <property type="evidence" value="ECO:0007669"/>
    <property type="project" value="UniProtKB-SubCell"/>
</dbReference>
<keyword evidence="3 5" id="KW-1133">Transmembrane helix</keyword>
<dbReference type="PRINTS" id="PR02001">
    <property type="entry name" value="GCR1CAMPR"/>
</dbReference>
<proteinExistence type="predicted"/>
<dbReference type="InterPro" id="IPR022343">
    <property type="entry name" value="GCR1-cAMP_receptor"/>
</dbReference>
<protein>
    <submittedName>
        <fullName evidence="7">N-alpha-acetyltransferase 25, NatB auxiliary subunit</fullName>
    </submittedName>
    <submittedName>
        <fullName evidence="8">Transmembrane protein 116</fullName>
    </submittedName>
</protein>
<dbReference type="RefSeq" id="XP_005657383.1">
    <property type="nucleotide sequence ID" value="XM_005657326.3"/>
</dbReference>
<dbReference type="SUPFAM" id="SSF81321">
    <property type="entry name" value="Family A G protein-coupled receptor-like"/>
    <property type="match status" value="1"/>
</dbReference>
<evidence type="ECO:0000313" key="7">
    <source>
        <dbReference type="Ensembl" id="ENSSSCP00025029967.1"/>
    </source>
</evidence>
<evidence type="ECO:0000259" key="6">
    <source>
        <dbReference type="PROSITE" id="PS50262"/>
    </source>
</evidence>
<feature type="domain" description="G-protein coupled receptors family 1 profile" evidence="6">
    <location>
        <begin position="36"/>
        <end position="311"/>
    </location>
</feature>
<organism evidence="8 9">
    <name type="scientific">Sus scrofa</name>
    <name type="common">Pig</name>
    <dbReference type="NCBI Taxonomy" id="9823"/>
    <lineage>
        <taxon>Eukaryota</taxon>
        <taxon>Metazoa</taxon>
        <taxon>Chordata</taxon>
        <taxon>Craniata</taxon>
        <taxon>Vertebrata</taxon>
        <taxon>Euteleostomi</taxon>
        <taxon>Mammalia</taxon>
        <taxon>Eutheria</taxon>
        <taxon>Laurasiatheria</taxon>
        <taxon>Artiodactyla</taxon>
        <taxon>Suina</taxon>
        <taxon>Suidae</taxon>
        <taxon>Sus</taxon>
    </lineage>
</organism>
<dbReference type="PANTHER" id="PTHR23112:SF0">
    <property type="entry name" value="TRANSMEMBRANE PROTEIN 116"/>
    <property type="match status" value="1"/>
</dbReference>
<evidence type="ECO:0000256" key="2">
    <source>
        <dbReference type="ARBA" id="ARBA00022692"/>
    </source>
</evidence>
<dbReference type="GO" id="GO:0007165">
    <property type="term" value="P:signal transduction"/>
    <property type="evidence" value="ECO:0007669"/>
    <property type="project" value="UniProtKB-ARBA"/>
</dbReference>
<evidence type="ECO:0000256" key="1">
    <source>
        <dbReference type="ARBA" id="ARBA00004141"/>
    </source>
</evidence>
<feature type="transmembrane region" description="Helical" evidence="5">
    <location>
        <begin position="258"/>
        <end position="278"/>
    </location>
</feature>
<dbReference type="Proteomes" id="UP000314985">
    <property type="component" value="Chromosome 14"/>
</dbReference>
<name>A0A4X1TBM7_PIG</name>
<feature type="transmembrane region" description="Helical" evidence="5">
    <location>
        <begin position="20"/>
        <end position="45"/>
    </location>
</feature>
<dbReference type="CTD" id="89894"/>
<feature type="transmembrane region" description="Helical" evidence="5">
    <location>
        <begin position="290"/>
        <end position="314"/>
    </location>
</feature>
<gene>
    <name evidence="8" type="primary">TMEM116</name>
    <name evidence="7" type="synonym">NAA25</name>
</gene>
<comment type="subcellular location">
    <subcellularLocation>
        <location evidence="1">Membrane</location>
        <topology evidence="1">Multi-pass membrane protein</topology>
    </subcellularLocation>
</comment>
<evidence type="ECO:0000313" key="8">
    <source>
        <dbReference type="Ensembl" id="ENSSSCP00070012614.1"/>
    </source>
</evidence>
<dbReference type="Proteomes" id="UP000694727">
    <property type="component" value="Unplaced"/>
</dbReference>
<dbReference type="PROSITE" id="PS50262">
    <property type="entry name" value="G_PROTEIN_RECEP_F1_2"/>
    <property type="match status" value="1"/>
</dbReference>
<dbReference type="KEGG" id="ssc:100156224"/>
<dbReference type="PANTHER" id="PTHR23112">
    <property type="entry name" value="G PROTEIN-COUPLED RECEPTOR 157-RELATED"/>
    <property type="match status" value="1"/>
</dbReference>
<evidence type="ECO:0000313" key="9">
    <source>
        <dbReference type="Proteomes" id="UP000314985"/>
    </source>
</evidence>
<dbReference type="OrthoDB" id="10070607at2759"/>
<feature type="transmembrane region" description="Helical" evidence="5">
    <location>
        <begin position="203"/>
        <end position="227"/>
    </location>
</feature>
<evidence type="ECO:0000256" key="3">
    <source>
        <dbReference type="ARBA" id="ARBA00022989"/>
    </source>
</evidence>
<dbReference type="InterPro" id="IPR017452">
    <property type="entry name" value="GPCR_Rhodpsn_7TM"/>
</dbReference>
<dbReference type="Ensembl" id="ENSSSCT00070015258.1">
    <property type="protein sequence ID" value="ENSSSCP00070012614.1"/>
    <property type="gene ID" value="ENSSSCG00070007886.1"/>
</dbReference>
<dbReference type="ExpressionAtlas" id="A0A4X1TBM7">
    <property type="expression patterns" value="baseline and differential"/>
</dbReference>
<reference evidence="8" key="2">
    <citation type="submission" date="2025-05" db="UniProtKB">
        <authorList>
            <consortium name="Ensembl"/>
        </authorList>
    </citation>
    <scope>IDENTIFICATION</scope>
</reference>
<reference evidence="8 9" key="1">
    <citation type="submission" date="2017-08" db="EMBL/GenBank/DDBJ databases">
        <title>USMARCv1.0.</title>
        <authorList>
            <person name="Hannum G.I."/>
            <person name="Koren S."/>
            <person name="Schroeder S.G."/>
            <person name="Chin S.C."/>
            <person name="Nonneman D.J."/>
            <person name="Becker S.A."/>
            <person name="Rosen B.D."/>
            <person name="Bickhart D.M."/>
            <person name="Putnam N.H."/>
            <person name="Green R.E."/>
            <person name="Tuggle C.K."/>
            <person name="Liu H."/>
            <person name="Rohrer G.A."/>
            <person name="Warr A."/>
            <person name="Hall R."/>
            <person name="Kim K."/>
            <person name="Hume D.A."/>
            <person name="Talbot R."/>
            <person name="Chow W."/>
            <person name="Howe K."/>
            <person name="Schwartz A.S."/>
            <person name="Watson M."/>
            <person name="Archibald A.L."/>
            <person name="Phillippy A.M."/>
            <person name="Smith T.P.L."/>
        </authorList>
    </citation>
    <scope>NUCLEOTIDE SEQUENCE [LARGE SCALE GENOMIC DNA]</scope>
</reference>
<dbReference type="AlphaFoldDB" id="A0A4X1TBM7"/>
<feature type="transmembrane region" description="Helical" evidence="5">
    <location>
        <begin position="98"/>
        <end position="115"/>
    </location>
</feature>
<feature type="transmembrane region" description="Helical" evidence="5">
    <location>
        <begin position="57"/>
        <end position="78"/>
    </location>
</feature>
<keyword evidence="2 5" id="KW-0812">Transmembrane</keyword>
<keyword evidence="4 5" id="KW-0472">Membrane</keyword>
<sequence length="364" mass="41137">MAFLLEASILEDTLDSFFSAIQWIQFVMATLSVIGSSSLIAYAIFQNIQKSPEIRPIFYLSFSDLLLGICWLMEALLYGTSAASKDIFCYNLQAVGQIFYISSFLYTVYYIWYLYKELRMKHNQSGQSTFLPVIDHTYQVGQIVIVLSSLIPLLLMIPVFCLGNASECFRNFSQSHRCILMYSPPSAMAELLPSANTSVCSTLYFYGLIIFLASFLLSLFIIVVLLIQAQALFKKFVKSTGFLGSEQWAAIHIVEQQVLFYPVAFFCCWGPAAILMIIKLMKPQDTKLHMALYVLQALTGSSQGLLNCGVYGWTQYKFHQLKQKARRDADTQTPLLCSQKRFYSRGLSPLESTLAFATSTSDIF</sequence>
<accession>A0A4X1TBM7</accession>
<evidence type="ECO:0000256" key="4">
    <source>
        <dbReference type="ARBA" id="ARBA00023136"/>
    </source>
</evidence>